<organism evidence="2 3">
    <name type="scientific">Pseudomonas phage Njord</name>
    <dbReference type="NCBI Taxonomy" id="2163985"/>
    <lineage>
        <taxon>Viruses</taxon>
        <taxon>Duplodnaviria</taxon>
        <taxon>Heunggongvirae</taxon>
        <taxon>Uroviricota</taxon>
        <taxon>Caudoviricetes</taxon>
        <taxon>Autographivirales</taxon>
        <taxon>Autosignataviridae</taxon>
        <taxon>Colwellvirinae</taxon>
        <taxon>Njordvirus</taxon>
        <taxon>Njordvirus njord</taxon>
        <taxon>Uliginvirus njord</taxon>
    </lineage>
</organism>
<reference evidence="2 3" key="1">
    <citation type="submission" date="2018-03" db="EMBL/GenBank/DDBJ databases">
        <title>Phage therapy in agriculture - a green tech approach to combat plant pathogenic bacteria.</title>
        <authorList>
            <person name="Carstens A.B."/>
            <person name="Djurhuus A.M."/>
            <person name="Hansen L.H."/>
        </authorList>
    </citation>
    <scope>NUCLEOTIDE SEQUENCE [LARGE SCALE GENOMIC DNA]</scope>
</reference>
<protein>
    <submittedName>
        <fullName evidence="2">Uncharacterized protein</fullName>
    </submittedName>
</protein>
<proteinExistence type="predicted"/>
<keyword evidence="3" id="KW-1185">Reference proteome</keyword>
<evidence type="ECO:0000313" key="3">
    <source>
        <dbReference type="Proteomes" id="UP000247221"/>
    </source>
</evidence>
<dbReference type="KEGG" id="vg:54991007"/>
<evidence type="ECO:0000256" key="1">
    <source>
        <dbReference type="SAM" id="MobiDB-lite"/>
    </source>
</evidence>
<name>A0A2S1GMI4_9CAUD</name>
<dbReference type="RefSeq" id="YP_009800508.1">
    <property type="nucleotide sequence ID" value="NC_047954.1"/>
</dbReference>
<dbReference type="EMBL" id="MH113812">
    <property type="protein sequence ID" value="AWD90590.1"/>
    <property type="molecule type" value="Genomic_DNA"/>
</dbReference>
<sequence>MTTQTQNIANAAEFIEAGQPVTRMEELVVEISQALDNIQTESVRVGKLLTEASCEFKEQGKKATDFLAWAFAHFSIRKAQAYKLMTVAEHFGTDDRFAGVSMRVLYALATEANEDELNKAAELAANGSLTTTTLNLLLNPEPAKPAVKPIDATKEAGQASLGNVQAAEESAPNGVVQEPSAPVSNVAPGADSGSPWEGEAPAAGDEVVQLRNQVAELLAQIKTLTDAQVQHNNGAKAPTLPQFKSKVPYAVLGLSAEEALSDAKVKAAFRGLVKAGYGSGHSDFDALVAAKDALLSKPE</sequence>
<accession>A0A2S1GMI4</accession>
<feature type="region of interest" description="Disordered" evidence="1">
    <location>
        <begin position="158"/>
        <end position="200"/>
    </location>
</feature>
<dbReference type="GeneID" id="54991007"/>
<evidence type="ECO:0000313" key="2">
    <source>
        <dbReference type="EMBL" id="AWD90590.1"/>
    </source>
</evidence>
<dbReference type="Proteomes" id="UP000247221">
    <property type="component" value="Segment"/>
</dbReference>